<dbReference type="AlphaFoldDB" id="A0A8J3N3L0"/>
<dbReference type="Gene3D" id="3.20.20.60">
    <property type="entry name" value="Phosphoenolpyruvate-binding domains"/>
    <property type="match status" value="1"/>
</dbReference>
<comment type="caution">
    <text evidence="1">The sequence shown here is derived from an EMBL/GenBank/DDBJ whole genome shotgun (WGS) entry which is preliminary data.</text>
</comment>
<proteinExistence type="predicted"/>
<dbReference type="PANTHER" id="PTHR42905">
    <property type="entry name" value="PHOSPHOENOLPYRUVATE CARBOXYLASE"/>
    <property type="match status" value="1"/>
</dbReference>
<dbReference type="PANTHER" id="PTHR42905:SF16">
    <property type="entry name" value="CARBOXYPHOSPHONOENOLPYRUVATE PHOSPHONOMUTASE-LIKE PROTEIN (AFU_ORTHOLOGUE AFUA_5G07230)"/>
    <property type="match status" value="1"/>
</dbReference>
<evidence type="ECO:0000313" key="1">
    <source>
        <dbReference type="EMBL" id="GHO97177.1"/>
    </source>
</evidence>
<keyword evidence="2" id="KW-1185">Reference proteome</keyword>
<dbReference type="RefSeq" id="WP_220207756.1">
    <property type="nucleotide sequence ID" value="NZ_BNJK01000001.1"/>
</dbReference>
<accession>A0A8J3N3L0</accession>
<reference evidence="1" key="1">
    <citation type="submission" date="2020-10" db="EMBL/GenBank/DDBJ databases">
        <title>Taxonomic study of unclassified bacteria belonging to the class Ktedonobacteria.</title>
        <authorList>
            <person name="Yabe S."/>
            <person name="Wang C.M."/>
            <person name="Zheng Y."/>
            <person name="Sakai Y."/>
            <person name="Cavaletti L."/>
            <person name="Monciardini P."/>
            <person name="Donadio S."/>
        </authorList>
    </citation>
    <scope>NUCLEOTIDE SEQUENCE</scope>
    <source>
        <strain evidence="1">ID150040</strain>
    </source>
</reference>
<dbReference type="GO" id="GO:0003824">
    <property type="term" value="F:catalytic activity"/>
    <property type="evidence" value="ECO:0007669"/>
    <property type="project" value="InterPro"/>
</dbReference>
<dbReference type="Proteomes" id="UP000597444">
    <property type="component" value="Unassembled WGS sequence"/>
</dbReference>
<dbReference type="InterPro" id="IPR039556">
    <property type="entry name" value="ICL/PEPM"/>
</dbReference>
<name>A0A8J3N3L0_9CHLR</name>
<protein>
    <submittedName>
        <fullName evidence="1">Carboxyvinyl-carboxyphosphonate phosphorylmutase</fullName>
    </submittedName>
</protein>
<gene>
    <name evidence="1" type="ORF">KSF_072250</name>
</gene>
<evidence type="ECO:0000313" key="2">
    <source>
        <dbReference type="Proteomes" id="UP000597444"/>
    </source>
</evidence>
<dbReference type="CDD" id="cd00377">
    <property type="entry name" value="ICL_PEPM"/>
    <property type="match status" value="1"/>
</dbReference>
<sequence length="279" mass="29869">MSSSAQKEKAAQFRQWHQQPPLLTLPNAWDAASARIFELAGFRAIATTSSGVAAALGYHDGQQMSREMMIEAVARIARTVECPVTADIEAGYGNSIAEVVQTIKAIIATGVVGFNIEDSSKQGQKALVDLAYQVELIVALRELAAALDVPFVINARVDIFLLAIGEPEHQFEEAVRRANAYLQAGADCVYPIGMLASDVIAKLVRAIDGPVNILGGPPMPTLPELEQMGVARVSLAGGLARSVLGHLRSVAHELLEHGTYTTMSAESLSSAEFRSLFDR</sequence>
<organism evidence="1 2">
    <name type="scientific">Reticulibacter mediterranei</name>
    <dbReference type="NCBI Taxonomy" id="2778369"/>
    <lineage>
        <taxon>Bacteria</taxon>
        <taxon>Bacillati</taxon>
        <taxon>Chloroflexota</taxon>
        <taxon>Ktedonobacteria</taxon>
        <taxon>Ktedonobacterales</taxon>
        <taxon>Reticulibacteraceae</taxon>
        <taxon>Reticulibacter</taxon>
    </lineage>
</organism>
<dbReference type="InterPro" id="IPR040442">
    <property type="entry name" value="Pyrv_kinase-like_dom_sf"/>
</dbReference>
<dbReference type="Pfam" id="PF13714">
    <property type="entry name" value="PEP_mutase"/>
    <property type="match status" value="1"/>
</dbReference>
<dbReference type="SUPFAM" id="SSF51621">
    <property type="entry name" value="Phosphoenolpyruvate/pyruvate domain"/>
    <property type="match status" value="1"/>
</dbReference>
<dbReference type="EMBL" id="BNJK01000001">
    <property type="protein sequence ID" value="GHO97177.1"/>
    <property type="molecule type" value="Genomic_DNA"/>
</dbReference>
<dbReference type="InterPro" id="IPR015813">
    <property type="entry name" value="Pyrv/PenolPyrv_kinase-like_dom"/>
</dbReference>